<keyword evidence="3" id="KW-1185">Reference proteome</keyword>
<evidence type="ECO:0000256" key="1">
    <source>
        <dbReference type="SAM" id="MobiDB-lite"/>
    </source>
</evidence>
<gene>
    <name evidence="2" type="ORF">PIB30_099068</name>
</gene>
<dbReference type="Proteomes" id="UP001341840">
    <property type="component" value="Unassembled WGS sequence"/>
</dbReference>
<comment type="caution">
    <text evidence="2">The sequence shown here is derived from an EMBL/GenBank/DDBJ whole genome shotgun (WGS) entry which is preliminary data.</text>
</comment>
<accession>A0ABU6YXF4</accession>
<reference evidence="2 3" key="1">
    <citation type="journal article" date="2023" name="Plants (Basel)">
        <title>Bridging the Gap: Combining Genomics and Transcriptomics Approaches to Understand Stylosanthes scabra, an Orphan Legume from the Brazilian Caatinga.</title>
        <authorList>
            <person name="Ferreira-Neto J.R.C."/>
            <person name="da Silva M.D."/>
            <person name="Binneck E."/>
            <person name="de Melo N.F."/>
            <person name="da Silva R.H."/>
            <person name="de Melo A.L.T.M."/>
            <person name="Pandolfi V."/>
            <person name="Bustamante F.O."/>
            <person name="Brasileiro-Vidal A.C."/>
            <person name="Benko-Iseppon A.M."/>
        </authorList>
    </citation>
    <scope>NUCLEOTIDE SEQUENCE [LARGE SCALE GENOMIC DNA]</scope>
    <source>
        <tissue evidence="2">Leaves</tissue>
    </source>
</reference>
<sequence length="62" mass="6114">VPPIPGVVPRGSQSHPPEPNAQPAIKLLSEGPGALSSGDVATGGMEVGNIVENGAGEEEESV</sequence>
<dbReference type="EMBL" id="JASCZI010244260">
    <property type="protein sequence ID" value="MED6214034.1"/>
    <property type="molecule type" value="Genomic_DNA"/>
</dbReference>
<feature type="region of interest" description="Disordered" evidence="1">
    <location>
        <begin position="1"/>
        <end position="62"/>
    </location>
</feature>
<evidence type="ECO:0000313" key="2">
    <source>
        <dbReference type="EMBL" id="MED6214034.1"/>
    </source>
</evidence>
<organism evidence="2 3">
    <name type="scientific">Stylosanthes scabra</name>
    <dbReference type="NCBI Taxonomy" id="79078"/>
    <lineage>
        <taxon>Eukaryota</taxon>
        <taxon>Viridiplantae</taxon>
        <taxon>Streptophyta</taxon>
        <taxon>Embryophyta</taxon>
        <taxon>Tracheophyta</taxon>
        <taxon>Spermatophyta</taxon>
        <taxon>Magnoliopsida</taxon>
        <taxon>eudicotyledons</taxon>
        <taxon>Gunneridae</taxon>
        <taxon>Pentapetalae</taxon>
        <taxon>rosids</taxon>
        <taxon>fabids</taxon>
        <taxon>Fabales</taxon>
        <taxon>Fabaceae</taxon>
        <taxon>Papilionoideae</taxon>
        <taxon>50 kb inversion clade</taxon>
        <taxon>dalbergioids sensu lato</taxon>
        <taxon>Dalbergieae</taxon>
        <taxon>Pterocarpus clade</taxon>
        <taxon>Stylosanthes</taxon>
    </lineage>
</organism>
<protein>
    <submittedName>
        <fullName evidence="2">Uncharacterized protein</fullName>
    </submittedName>
</protein>
<proteinExistence type="predicted"/>
<evidence type="ECO:0000313" key="3">
    <source>
        <dbReference type="Proteomes" id="UP001341840"/>
    </source>
</evidence>
<name>A0ABU6YXF4_9FABA</name>
<feature type="non-terminal residue" evidence="2">
    <location>
        <position position="1"/>
    </location>
</feature>